<comment type="pathway">
    <text evidence="3">Amino-acid biosynthesis; L-methionine biosynthesis via de novo pathway; L-methionine from L-homocysteine (MetH route): step 1/1.</text>
</comment>
<dbReference type="SMART" id="SM01018">
    <property type="entry name" value="B12-binding_2"/>
    <property type="match status" value="1"/>
</dbReference>
<dbReference type="PANTHER" id="PTHR45833">
    <property type="entry name" value="METHIONINE SYNTHASE"/>
    <property type="match status" value="1"/>
</dbReference>
<dbReference type="UniPathway" id="UPA00051">
    <property type="reaction ID" value="UER00081"/>
</dbReference>
<dbReference type="FunFam" id="1.10.1240.10:FF:000001">
    <property type="entry name" value="Methionine synthase"/>
    <property type="match status" value="1"/>
</dbReference>
<dbReference type="PROSITE" id="PS50972">
    <property type="entry name" value="PTERIN_BINDING"/>
    <property type="match status" value="1"/>
</dbReference>
<comment type="cofactor">
    <cofactor evidence="1">
        <name>Zn(2+)</name>
        <dbReference type="ChEBI" id="CHEBI:29105"/>
    </cofactor>
</comment>
<feature type="domain" description="AdoMet activation" evidence="19">
    <location>
        <begin position="938"/>
        <end position="1266"/>
    </location>
</feature>
<dbReference type="InterPro" id="IPR003759">
    <property type="entry name" value="Cbl-bd_cap"/>
</dbReference>
<evidence type="ECO:0000256" key="12">
    <source>
        <dbReference type="ARBA" id="ARBA00022737"/>
    </source>
</evidence>
<dbReference type="GO" id="GO:0008705">
    <property type="term" value="F:methionine synthase activity"/>
    <property type="evidence" value="ECO:0007669"/>
    <property type="project" value="UniProtKB-EC"/>
</dbReference>
<keyword evidence="15" id="KW-0170">Cobalt</keyword>
<comment type="similarity">
    <text evidence="4">Belongs to the vitamin-B12 dependent methionine synthase family.</text>
</comment>
<dbReference type="Gene3D" id="3.40.50.280">
    <property type="entry name" value="Cobalamin-binding domain"/>
    <property type="match status" value="1"/>
</dbReference>
<evidence type="ECO:0000256" key="4">
    <source>
        <dbReference type="ARBA" id="ARBA00010398"/>
    </source>
</evidence>
<evidence type="ECO:0000256" key="7">
    <source>
        <dbReference type="ARBA" id="ARBA00022605"/>
    </source>
</evidence>
<feature type="domain" description="Hcy-binding" evidence="17">
    <location>
        <begin position="8"/>
        <end position="334"/>
    </location>
</feature>
<dbReference type="PROSITE" id="PS50970">
    <property type="entry name" value="HCY"/>
    <property type="match status" value="1"/>
</dbReference>
<dbReference type="SUPFAM" id="SSF56507">
    <property type="entry name" value="Methionine synthase activation domain-like"/>
    <property type="match status" value="1"/>
</dbReference>
<name>A0A381RS37_9ZZZZ</name>
<dbReference type="CDD" id="cd00740">
    <property type="entry name" value="MeTr"/>
    <property type="match status" value="1"/>
</dbReference>
<dbReference type="Gene3D" id="3.20.20.330">
    <property type="entry name" value="Homocysteine-binding-like domain"/>
    <property type="match status" value="1"/>
</dbReference>
<dbReference type="SUPFAM" id="SSF52242">
    <property type="entry name" value="Cobalamin (vitamin B12)-binding domain"/>
    <property type="match status" value="1"/>
</dbReference>
<dbReference type="Pfam" id="PF02965">
    <property type="entry name" value="Met_synt_B12"/>
    <property type="match status" value="1"/>
</dbReference>
<evidence type="ECO:0000259" key="19">
    <source>
        <dbReference type="PROSITE" id="PS50974"/>
    </source>
</evidence>
<dbReference type="GO" id="GO:0008270">
    <property type="term" value="F:zinc ion binding"/>
    <property type="evidence" value="ECO:0007669"/>
    <property type="project" value="InterPro"/>
</dbReference>
<dbReference type="FunFam" id="3.20.20.20:FF:000002">
    <property type="entry name" value="Methionine synthase"/>
    <property type="match status" value="1"/>
</dbReference>
<dbReference type="Pfam" id="PF02310">
    <property type="entry name" value="B12-binding"/>
    <property type="match status" value="1"/>
</dbReference>
<evidence type="ECO:0000256" key="1">
    <source>
        <dbReference type="ARBA" id="ARBA00001947"/>
    </source>
</evidence>
<feature type="domain" description="Pterin-binding" evidence="18">
    <location>
        <begin position="384"/>
        <end position="645"/>
    </location>
</feature>
<dbReference type="NCBIfam" id="TIGR02082">
    <property type="entry name" value="metH"/>
    <property type="match status" value="1"/>
</dbReference>
<keyword evidence="10" id="KW-0949">S-adenosyl-L-methionine</keyword>
<evidence type="ECO:0000256" key="13">
    <source>
        <dbReference type="ARBA" id="ARBA00022833"/>
    </source>
</evidence>
<evidence type="ECO:0000256" key="10">
    <source>
        <dbReference type="ARBA" id="ARBA00022691"/>
    </source>
</evidence>
<evidence type="ECO:0000256" key="16">
    <source>
        <dbReference type="ARBA" id="ARBA00031040"/>
    </source>
</evidence>
<dbReference type="PIRSF" id="PIRSF000381">
    <property type="entry name" value="MetH"/>
    <property type="match status" value="1"/>
</dbReference>
<evidence type="ECO:0000313" key="22">
    <source>
        <dbReference type="EMBL" id="SUZ94696.1"/>
    </source>
</evidence>
<dbReference type="AlphaFoldDB" id="A0A381RS37"/>
<dbReference type="Pfam" id="PF02574">
    <property type="entry name" value="S-methyl_trans"/>
    <property type="match status" value="1"/>
</dbReference>
<dbReference type="FunFam" id="3.40.50.280:FF:000001">
    <property type="entry name" value="Methionine synthase"/>
    <property type="match status" value="1"/>
</dbReference>
<evidence type="ECO:0000256" key="11">
    <source>
        <dbReference type="ARBA" id="ARBA00022723"/>
    </source>
</evidence>
<feature type="domain" description="B12-binding N-terminal" evidence="21">
    <location>
        <begin position="676"/>
        <end position="770"/>
    </location>
</feature>
<dbReference type="EC" id="2.1.1.13" evidence="5"/>
<dbReference type="InterPro" id="IPR037010">
    <property type="entry name" value="VitB12-dep_Met_synth_activ_sf"/>
</dbReference>
<keyword evidence="13" id="KW-0862">Zinc</keyword>
<dbReference type="InterPro" id="IPR050554">
    <property type="entry name" value="Met_Synthase/Corrinoid"/>
</dbReference>
<dbReference type="InterPro" id="IPR011005">
    <property type="entry name" value="Dihydropteroate_synth-like_sf"/>
</dbReference>
<evidence type="ECO:0000259" key="21">
    <source>
        <dbReference type="PROSITE" id="PS51337"/>
    </source>
</evidence>
<evidence type="ECO:0000259" key="18">
    <source>
        <dbReference type="PROSITE" id="PS50972"/>
    </source>
</evidence>
<dbReference type="Gene3D" id="1.10.1240.10">
    <property type="entry name" value="Methionine synthase domain"/>
    <property type="match status" value="1"/>
</dbReference>
<gene>
    <name evidence="22" type="ORF">METZ01_LOCUS47550</name>
</gene>
<dbReference type="SUPFAM" id="SSF51717">
    <property type="entry name" value="Dihydropteroate synthetase-like"/>
    <property type="match status" value="1"/>
</dbReference>
<dbReference type="SUPFAM" id="SSF47644">
    <property type="entry name" value="Methionine synthase domain"/>
    <property type="match status" value="1"/>
</dbReference>
<dbReference type="Pfam" id="PF00809">
    <property type="entry name" value="Pterin_bind"/>
    <property type="match status" value="1"/>
</dbReference>
<evidence type="ECO:0000256" key="5">
    <source>
        <dbReference type="ARBA" id="ARBA00012032"/>
    </source>
</evidence>
<dbReference type="PROSITE" id="PS51332">
    <property type="entry name" value="B12_BINDING"/>
    <property type="match status" value="1"/>
</dbReference>
<dbReference type="NCBIfam" id="NF007024">
    <property type="entry name" value="PRK09490.1"/>
    <property type="match status" value="1"/>
</dbReference>
<dbReference type="GO" id="GO:0031419">
    <property type="term" value="F:cobalamin binding"/>
    <property type="evidence" value="ECO:0007669"/>
    <property type="project" value="UniProtKB-KW"/>
</dbReference>
<comment type="cofactor">
    <cofactor evidence="2">
        <name>methylcob(III)alamin</name>
        <dbReference type="ChEBI" id="CHEBI:28115"/>
    </cofactor>
</comment>
<evidence type="ECO:0000256" key="6">
    <source>
        <dbReference type="ARBA" id="ARBA00022603"/>
    </source>
</evidence>
<keyword evidence="8" id="KW-0846">Cobalamin</keyword>
<evidence type="ECO:0000256" key="15">
    <source>
        <dbReference type="ARBA" id="ARBA00023285"/>
    </source>
</evidence>
<evidence type="ECO:0000256" key="14">
    <source>
        <dbReference type="ARBA" id="ARBA00023167"/>
    </source>
</evidence>
<evidence type="ECO:0000256" key="9">
    <source>
        <dbReference type="ARBA" id="ARBA00022679"/>
    </source>
</evidence>
<dbReference type="EMBL" id="UINC01002258">
    <property type="protein sequence ID" value="SUZ94696.1"/>
    <property type="molecule type" value="Genomic_DNA"/>
</dbReference>
<dbReference type="InterPro" id="IPR011822">
    <property type="entry name" value="MetH"/>
</dbReference>
<reference evidence="22" key="1">
    <citation type="submission" date="2018-05" db="EMBL/GenBank/DDBJ databases">
        <authorList>
            <person name="Lanie J.A."/>
            <person name="Ng W.-L."/>
            <person name="Kazmierczak K.M."/>
            <person name="Andrzejewski T.M."/>
            <person name="Davidsen T.M."/>
            <person name="Wayne K.J."/>
            <person name="Tettelin H."/>
            <person name="Glass J.I."/>
            <person name="Rusch D."/>
            <person name="Podicherti R."/>
            <person name="Tsui H.-C.T."/>
            <person name="Winkler M.E."/>
        </authorList>
    </citation>
    <scope>NUCLEOTIDE SEQUENCE</scope>
</reference>
<dbReference type="InterPro" id="IPR006158">
    <property type="entry name" value="Cobalamin-bd"/>
</dbReference>
<evidence type="ECO:0000256" key="8">
    <source>
        <dbReference type="ARBA" id="ARBA00022628"/>
    </source>
</evidence>
<dbReference type="InterPro" id="IPR033706">
    <property type="entry name" value="Met_synthase_B12-bd"/>
</dbReference>
<organism evidence="22">
    <name type="scientific">marine metagenome</name>
    <dbReference type="NCBI Taxonomy" id="408172"/>
    <lineage>
        <taxon>unclassified sequences</taxon>
        <taxon>metagenomes</taxon>
        <taxon>ecological metagenomes</taxon>
    </lineage>
</organism>
<dbReference type="SUPFAM" id="SSF82282">
    <property type="entry name" value="Homocysteine S-methyltransferase"/>
    <property type="match status" value="1"/>
</dbReference>
<dbReference type="InterPro" id="IPR000489">
    <property type="entry name" value="Pterin-binding_dom"/>
</dbReference>
<dbReference type="PANTHER" id="PTHR45833:SF1">
    <property type="entry name" value="METHIONINE SYNTHASE"/>
    <property type="match status" value="1"/>
</dbReference>
<dbReference type="InterPro" id="IPR036589">
    <property type="entry name" value="HCY_dom_sf"/>
</dbReference>
<keyword evidence="7" id="KW-0028">Amino-acid biosynthesis</keyword>
<dbReference type="Gene3D" id="3.20.20.20">
    <property type="entry name" value="Dihydropteroate synthase-like"/>
    <property type="match status" value="1"/>
</dbReference>
<protein>
    <recommendedName>
        <fullName evidence="5">methionine synthase</fullName>
        <ecNumber evidence="5">2.1.1.13</ecNumber>
    </recommendedName>
    <alternativeName>
        <fullName evidence="16">5-methyltetrahydrofolate--homocysteine methyltransferase</fullName>
    </alternativeName>
</protein>
<dbReference type="InterPro" id="IPR004223">
    <property type="entry name" value="VitB12-dep_Met_synth_activ_dom"/>
</dbReference>
<feature type="domain" description="B12-binding" evidence="20">
    <location>
        <begin position="775"/>
        <end position="910"/>
    </location>
</feature>
<proteinExistence type="inferred from homology"/>
<dbReference type="InterPro" id="IPR036594">
    <property type="entry name" value="Meth_synthase_dom"/>
</dbReference>
<accession>A0A381RS37</accession>
<dbReference type="GO" id="GO:0032259">
    <property type="term" value="P:methylation"/>
    <property type="evidence" value="ECO:0007669"/>
    <property type="project" value="UniProtKB-KW"/>
</dbReference>
<dbReference type="FunFam" id="3.20.20.330:FF:000001">
    <property type="entry name" value="Methionine synthase"/>
    <property type="match status" value="1"/>
</dbReference>
<dbReference type="Gene3D" id="3.10.196.10">
    <property type="entry name" value="Vitamin B12-dependent methionine synthase, activation domain"/>
    <property type="match status" value="1"/>
</dbReference>
<dbReference type="GO" id="GO:0050667">
    <property type="term" value="P:homocysteine metabolic process"/>
    <property type="evidence" value="ECO:0007669"/>
    <property type="project" value="TreeGrafter"/>
</dbReference>
<evidence type="ECO:0000259" key="17">
    <source>
        <dbReference type="PROSITE" id="PS50970"/>
    </source>
</evidence>
<dbReference type="GO" id="GO:0046653">
    <property type="term" value="P:tetrahydrofolate metabolic process"/>
    <property type="evidence" value="ECO:0007669"/>
    <property type="project" value="TreeGrafter"/>
</dbReference>
<dbReference type="Pfam" id="PF02607">
    <property type="entry name" value="B12-binding_2"/>
    <property type="match status" value="1"/>
</dbReference>
<dbReference type="GO" id="GO:0005829">
    <property type="term" value="C:cytosol"/>
    <property type="evidence" value="ECO:0007669"/>
    <property type="project" value="TreeGrafter"/>
</dbReference>
<keyword evidence="11" id="KW-0479">Metal-binding</keyword>
<evidence type="ECO:0000256" key="2">
    <source>
        <dbReference type="ARBA" id="ARBA00001956"/>
    </source>
</evidence>
<keyword evidence="6" id="KW-0489">Methyltransferase</keyword>
<keyword evidence="14" id="KW-0486">Methionine biosynthesis</keyword>
<evidence type="ECO:0000259" key="20">
    <source>
        <dbReference type="PROSITE" id="PS51332"/>
    </source>
</evidence>
<dbReference type="PROSITE" id="PS50974">
    <property type="entry name" value="ADOMET_ACTIVATION"/>
    <property type="match status" value="1"/>
</dbReference>
<dbReference type="InterPro" id="IPR003726">
    <property type="entry name" value="HCY_dom"/>
</dbReference>
<dbReference type="Gene3D" id="1.10.288.10">
    <property type="entry name" value="Cobalamin-dependent Methionine Synthase, domain 2"/>
    <property type="match status" value="1"/>
</dbReference>
<keyword evidence="12" id="KW-0677">Repeat</keyword>
<dbReference type="PROSITE" id="PS51337">
    <property type="entry name" value="B12_BINDING_NTER"/>
    <property type="match status" value="1"/>
</dbReference>
<keyword evidence="9" id="KW-0808">Transferase</keyword>
<dbReference type="InterPro" id="IPR036724">
    <property type="entry name" value="Cobalamin-bd_sf"/>
</dbReference>
<evidence type="ECO:0000256" key="3">
    <source>
        <dbReference type="ARBA" id="ARBA00005178"/>
    </source>
</evidence>
<sequence length="1266" mass="140965">MYYTKPSADRLLKLIEQKIIVFDGAMGTMLQRQSLTEEDFRGDSFLKHPSPLKGNNDLLSITRPDVIEKIHLEFLEAGANILGTNTFNANRISQADYSLEKSVAEINRASVDIAHKAIESFQSGQPAEVIQSDHPIFVTGSIGPTNRTCSMSPDVNNPANRAVTFDEIALAYREQAIALIEGGVDMLLLETSFDTLNMKAGIYALESYFEEAGIRLPVFLSVTITDASGRTLSGQTLAAFYNSIHHAKPLFLGINCALGAKEMRPFIDELAHISDFPVGVYPNAGLPNVMGEYEQTPEEFSSIMAEFAEQGWVNLMGGCCGTTPAHIKALAQKITDLTPRKFTTKLNQRYGQIPISNSNNVLDAGEIPFYSGLEPLNVNPEIGFLMIGERTNIMGSPKFRKLILNDDFESGLSIARQQVESGANFIDINFDEGLLDGEKSMTHFLNLIAVEPDIARVPIMIDSSKWSVIEAGLKCIQGKGVVNSISLKEGEENFLRQAREIRKYGAATVVMAFDENGQATLLEHKVEVCSRAFQLLTERVGFAPHDIIFDPNILTVATGMEEHNDYAVAFIEAIRQIKERCPGALVSGGVSNISFSFRGNNPVREAMHSAFLYHAIQAGLDMAIVNAGMLEVYEEIPKNLLELVEDVLLNRRKDATERLTDFAESYKAEGSRKIQKDTKWREGTAEERIIHALVRGITEHIVADTEEIFKKFDLALEVIEGPLMEGMKVVGDLFGDGKMFLPQVVKSARVMKQAVAYLEPFMEKEKKQSGSQTKLPKIVMATVKGDVHDIGKNIVGVVLGCNNYEVIDLGVMVPCEKILETARELQADVVGLSGLITPSLDEMMHVASEMKREGFSLPLLIGGATTSSVHTAVKIAPKYDYPVAYVPDASRAAGVITKLLSPDYKTEAVQELHEEHERRRKAYKDRNSKRKLLSIEDARANRTPIDWKTRQYTGRSDSGTDCTIDTPGFLGLRDYSVEVETLLEYIDWTPFFYTWEMKGRYPKILKDPKFGIEASKLFEDAQILLGDIVENRRFRPKAVIGFFPANSEGDDILIYTDESRNEIKTIFHTLRQQTVKADDKPNQALSDFIAPTDSGLADYLGGFALTTGPEVEELARSFEKKLDDYNSILVKAVGDRLAEALAEYMHKQVRDEWGFGRTENLNLDDLVSEKYRGIRPAPGYPAQPDHTEKPILFELLDAEKRSGIKLTESYSMSPASSVSGMYYAHPESRYFAVGKIDRDQVEDYAERKKMSISEVERWLAPVLGYV</sequence>
<dbReference type="CDD" id="cd02069">
    <property type="entry name" value="methionine_synthase_B12_BD"/>
    <property type="match status" value="1"/>
</dbReference>